<dbReference type="EMBL" id="BEXD01003405">
    <property type="protein sequence ID" value="GBC01089.1"/>
    <property type="molecule type" value="Genomic_DNA"/>
</dbReference>
<accession>A0A2Z6S9L5</accession>
<proteinExistence type="predicted"/>
<dbReference type="AlphaFoldDB" id="A0A2Z6S9L5"/>
<name>A0A2Z6S9L5_9GLOM</name>
<keyword evidence="2" id="KW-1185">Reference proteome</keyword>
<evidence type="ECO:0000313" key="2">
    <source>
        <dbReference type="Proteomes" id="UP000247702"/>
    </source>
</evidence>
<evidence type="ECO:0000313" key="1">
    <source>
        <dbReference type="EMBL" id="GBC01089.1"/>
    </source>
</evidence>
<reference evidence="1 2" key="1">
    <citation type="submission" date="2017-11" db="EMBL/GenBank/DDBJ databases">
        <title>The genome of Rhizophagus clarus HR1 reveals common genetic basis of auxotrophy among arbuscular mycorrhizal fungi.</title>
        <authorList>
            <person name="Kobayashi Y."/>
        </authorList>
    </citation>
    <scope>NUCLEOTIDE SEQUENCE [LARGE SCALE GENOMIC DNA]</scope>
    <source>
        <strain evidence="1 2">HR1</strain>
    </source>
</reference>
<sequence length="72" mass="8391">MRHNANKGCHTCKIDKGSWSAHNQDIITTLRYYHITDKEISKISHESVVSRRNQLYTEYGLRLSSSILDKLK</sequence>
<dbReference type="Proteomes" id="UP000247702">
    <property type="component" value="Unassembled WGS sequence"/>
</dbReference>
<comment type="caution">
    <text evidence="1">The sequence shown here is derived from an EMBL/GenBank/DDBJ whole genome shotgun (WGS) entry which is preliminary data.</text>
</comment>
<gene>
    <name evidence="1" type="ORF">RclHR1_40620001</name>
</gene>
<dbReference type="STRING" id="94130.A0A2Z6S9L5"/>
<organism evidence="1 2">
    <name type="scientific">Rhizophagus clarus</name>
    <dbReference type="NCBI Taxonomy" id="94130"/>
    <lineage>
        <taxon>Eukaryota</taxon>
        <taxon>Fungi</taxon>
        <taxon>Fungi incertae sedis</taxon>
        <taxon>Mucoromycota</taxon>
        <taxon>Glomeromycotina</taxon>
        <taxon>Glomeromycetes</taxon>
        <taxon>Glomerales</taxon>
        <taxon>Glomeraceae</taxon>
        <taxon>Rhizophagus</taxon>
    </lineage>
</organism>
<protein>
    <submittedName>
        <fullName evidence="1">Uncharacterized protein</fullName>
    </submittedName>
</protein>